<dbReference type="Gene3D" id="3.40.630.30">
    <property type="match status" value="1"/>
</dbReference>
<dbReference type="Proteomes" id="UP001501822">
    <property type="component" value="Unassembled WGS sequence"/>
</dbReference>
<name>A0ABP3HMQ7_9ACTN</name>
<keyword evidence="2" id="KW-0012">Acyltransferase</keyword>
<dbReference type="EMBL" id="BAAABM010000071">
    <property type="protein sequence ID" value="GAA0371878.1"/>
    <property type="molecule type" value="Genomic_DNA"/>
</dbReference>
<dbReference type="Pfam" id="PF00583">
    <property type="entry name" value="Acetyltransf_1"/>
    <property type="match status" value="1"/>
</dbReference>
<protein>
    <recommendedName>
        <fullName evidence="3">N-acetyltransferase domain-containing protein</fullName>
    </recommendedName>
</protein>
<sequence>MARLPGGVSARVRRLSYDPPEWESAGLLLRRYTARDHQAVFALHQECLFRVGVRPGDGVYYDDDFARIEEIYLRDRGEFLVGEVNGEVAALGGLRRVDDVTAEMVRLRVRPDLQGRGYGAVLVTVLQQRAAELGYRVLRADTTVRQRAALALYRRFAWREVDRKVTGGTVTVYLEKDLHGEMPRGRAGPVR</sequence>
<evidence type="ECO:0000259" key="3">
    <source>
        <dbReference type="PROSITE" id="PS51186"/>
    </source>
</evidence>
<evidence type="ECO:0000256" key="2">
    <source>
        <dbReference type="ARBA" id="ARBA00023315"/>
    </source>
</evidence>
<evidence type="ECO:0000256" key="1">
    <source>
        <dbReference type="ARBA" id="ARBA00022679"/>
    </source>
</evidence>
<reference evidence="5" key="1">
    <citation type="journal article" date="2019" name="Int. J. Syst. Evol. Microbiol.">
        <title>The Global Catalogue of Microorganisms (GCM) 10K type strain sequencing project: providing services to taxonomists for standard genome sequencing and annotation.</title>
        <authorList>
            <consortium name="The Broad Institute Genomics Platform"/>
            <consortium name="The Broad Institute Genome Sequencing Center for Infectious Disease"/>
            <person name="Wu L."/>
            <person name="Ma J."/>
        </authorList>
    </citation>
    <scope>NUCLEOTIDE SEQUENCE [LARGE SCALE GENOMIC DNA]</scope>
    <source>
        <strain evidence="5">JCM 3146</strain>
    </source>
</reference>
<proteinExistence type="predicted"/>
<evidence type="ECO:0000313" key="5">
    <source>
        <dbReference type="Proteomes" id="UP001501822"/>
    </source>
</evidence>
<dbReference type="PROSITE" id="PS51186">
    <property type="entry name" value="GNAT"/>
    <property type="match status" value="1"/>
</dbReference>
<organism evidence="4 5">
    <name type="scientific">Actinoallomurus spadix</name>
    <dbReference type="NCBI Taxonomy" id="79912"/>
    <lineage>
        <taxon>Bacteria</taxon>
        <taxon>Bacillati</taxon>
        <taxon>Actinomycetota</taxon>
        <taxon>Actinomycetes</taxon>
        <taxon>Streptosporangiales</taxon>
        <taxon>Thermomonosporaceae</taxon>
        <taxon>Actinoallomurus</taxon>
    </lineage>
</organism>
<dbReference type="SUPFAM" id="SSF55729">
    <property type="entry name" value="Acyl-CoA N-acyltransferases (Nat)"/>
    <property type="match status" value="1"/>
</dbReference>
<dbReference type="PANTHER" id="PTHR43877:SF5">
    <property type="entry name" value="BLL8307 PROTEIN"/>
    <property type="match status" value="1"/>
</dbReference>
<comment type="caution">
    <text evidence="4">The sequence shown here is derived from an EMBL/GenBank/DDBJ whole genome shotgun (WGS) entry which is preliminary data.</text>
</comment>
<dbReference type="PANTHER" id="PTHR43877">
    <property type="entry name" value="AMINOALKYLPHOSPHONATE N-ACETYLTRANSFERASE-RELATED-RELATED"/>
    <property type="match status" value="1"/>
</dbReference>
<evidence type="ECO:0000313" key="4">
    <source>
        <dbReference type="EMBL" id="GAA0371878.1"/>
    </source>
</evidence>
<keyword evidence="1" id="KW-0808">Transferase</keyword>
<dbReference type="InterPro" id="IPR016181">
    <property type="entry name" value="Acyl_CoA_acyltransferase"/>
</dbReference>
<gene>
    <name evidence="4" type="ORF">GCM10010151_72310</name>
</gene>
<dbReference type="InterPro" id="IPR050832">
    <property type="entry name" value="Bact_Acetyltransf"/>
</dbReference>
<feature type="domain" description="N-acetyltransferase" evidence="3">
    <location>
        <begin position="27"/>
        <end position="179"/>
    </location>
</feature>
<dbReference type="CDD" id="cd04301">
    <property type="entry name" value="NAT_SF"/>
    <property type="match status" value="1"/>
</dbReference>
<dbReference type="InterPro" id="IPR000182">
    <property type="entry name" value="GNAT_dom"/>
</dbReference>
<keyword evidence="5" id="KW-1185">Reference proteome</keyword>
<dbReference type="RefSeq" id="WP_252810326.1">
    <property type="nucleotide sequence ID" value="NZ_BAAABM010000071.1"/>
</dbReference>
<accession>A0ABP3HMQ7</accession>